<accession>A0AAP9NRC6</accession>
<evidence type="ECO:0000313" key="2">
    <source>
        <dbReference type="Proteomes" id="UP000509761"/>
    </source>
</evidence>
<proteinExistence type="predicted"/>
<name>A0AAP9NRC6_9GAMM</name>
<evidence type="ECO:0000313" key="1">
    <source>
        <dbReference type="EMBL" id="QKS26731.1"/>
    </source>
</evidence>
<sequence>MNTISHESESDVLHAFSVEANPDAATLKRYLKLYPQFRDSLIDLSSELFSAPSFDEVPSEAVNSDNAKKAWSKFQTMLSQNDPASEASIGMENPLQTLTKERFKQLAGELNVNSLFLLRFRDNAIHVATIPRQFLALLAKRLNLSVEELQRALDAPSTTASGVRYKADVKPSAGDKITFEDALKTSHLSDEQQAELRTMKD</sequence>
<keyword evidence="2" id="KW-1185">Reference proteome</keyword>
<dbReference type="AlphaFoldDB" id="A0AAP9NRC6"/>
<dbReference type="RefSeq" id="WP_174788414.1">
    <property type="nucleotide sequence ID" value="NZ_CP054580.1"/>
</dbReference>
<organism evidence="1 2">
    <name type="scientific">Vreelandella titanicae</name>
    <dbReference type="NCBI Taxonomy" id="664683"/>
    <lineage>
        <taxon>Bacteria</taxon>
        <taxon>Pseudomonadati</taxon>
        <taxon>Pseudomonadota</taxon>
        <taxon>Gammaproteobacteria</taxon>
        <taxon>Oceanospirillales</taxon>
        <taxon>Halomonadaceae</taxon>
        <taxon>Vreelandella</taxon>
    </lineage>
</organism>
<gene>
    <name evidence="1" type="ORF">FX987_04547</name>
</gene>
<dbReference type="EMBL" id="CP054580">
    <property type="protein sequence ID" value="QKS26731.1"/>
    <property type="molecule type" value="Genomic_DNA"/>
</dbReference>
<protein>
    <submittedName>
        <fullName evidence="1">Uncharacterized protein</fullName>
    </submittedName>
</protein>
<dbReference type="Proteomes" id="UP000509761">
    <property type="component" value="Chromosome"/>
</dbReference>
<reference evidence="1 2" key="1">
    <citation type="submission" date="2019-12" db="EMBL/GenBank/DDBJ databases">
        <title>Genome sequencing and assembly of endphytes of Porphyra tenera.</title>
        <authorList>
            <person name="Park J.M."/>
            <person name="Shin R."/>
            <person name="Jo S.H."/>
        </authorList>
    </citation>
    <scope>NUCLEOTIDE SEQUENCE [LARGE SCALE GENOMIC DNA]</scope>
    <source>
        <strain evidence="1 2">GPM3</strain>
    </source>
</reference>